<sequence length="48" mass="5441">MQPGTLYSLITFSSFILLYQKVVFLKLEILVLAVFVSIVVKILKPILT</sequence>
<reference evidence="2 3" key="1">
    <citation type="submission" date="2018-07" db="EMBL/GenBank/DDBJ databases">
        <title>Genomic Encyclopedia of Type Strains, Phase IV (KMG-IV): sequencing the most valuable type-strain genomes for metagenomic binning, comparative biology and taxonomic classification.</title>
        <authorList>
            <person name="Goeker M."/>
        </authorList>
    </citation>
    <scope>NUCLEOTIDE SEQUENCE [LARGE SCALE GENOMIC DNA]</scope>
    <source>
        <strain evidence="2 3">DSM 25281</strain>
    </source>
</reference>
<protein>
    <submittedName>
        <fullName evidence="2">Uncharacterized protein</fullName>
    </submittedName>
</protein>
<dbReference type="AlphaFoldDB" id="A0A370GAN3"/>
<accession>A0A370GAN3</accession>
<keyword evidence="3" id="KW-1185">Reference proteome</keyword>
<dbReference type="Proteomes" id="UP000255326">
    <property type="component" value="Unassembled WGS sequence"/>
</dbReference>
<keyword evidence="1" id="KW-0812">Transmembrane</keyword>
<name>A0A370GAN3_9BACI</name>
<feature type="transmembrane region" description="Helical" evidence="1">
    <location>
        <begin position="23"/>
        <end position="43"/>
    </location>
</feature>
<dbReference type="EMBL" id="QQAY01000011">
    <property type="protein sequence ID" value="RDI40892.1"/>
    <property type="molecule type" value="Genomic_DNA"/>
</dbReference>
<keyword evidence="1" id="KW-1133">Transmembrane helix</keyword>
<proteinExistence type="predicted"/>
<keyword evidence="1" id="KW-0472">Membrane</keyword>
<evidence type="ECO:0000313" key="2">
    <source>
        <dbReference type="EMBL" id="RDI40892.1"/>
    </source>
</evidence>
<comment type="caution">
    <text evidence="2">The sequence shown here is derived from an EMBL/GenBank/DDBJ whole genome shotgun (WGS) entry which is preliminary data.</text>
</comment>
<evidence type="ECO:0000313" key="3">
    <source>
        <dbReference type="Proteomes" id="UP000255326"/>
    </source>
</evidence>
<gene>
    <name evidence="2" type="ORF">DFR59_11131</name>
</gene>
<organism evidence="2 3">
    <name type="scientific">Falsibacillus pallidus</name>
    <dbReference type="NCBI Taxonomy" id="493781"/>
    <lineage>
        <taxon>Bacteria</taxon>
        <taxon>Bacillati</taxon>
        <taxon>Bacillota</taxon>
        <taxon>Bacilli</taxon>
        <taxon>Bacillales</taxon>
        <taxon>Bacillaceae</taxon>
        <taxon>Falsibacillus</taxon>
    </lineage>
</organism>
<evidence type="ECO:0000256" key="1">
    <source>
        <dbReference type="SAM" id="Phobius"/>
    </source>
</evidence>